<dbReference type="PANTHER" id="PTHR31268">
    <property type="match status" value="1"/>
</dbReference>
<sequence length="438" mass="48395">MGYWGGLDPDAPGTNKYNPKLKFPLQSPGNLAHMRDIAMDSMEKYGVGMIDPAKIFEFYDDLHRYLVSQGVDGVKVDVQNILETLATGSGGRVSLTRLFQQALEKSIATNFQDNSIICCMGQSTDSIYNSKQSNVTRASDDYYPKNPTTQTLHIAAVAFNSIFFGEVVVPDWDMFYSRHNAAEFHAVARAVGGCGIYVSDKPGHHDFKILRRLVLPDGSVLRAKYPGRPSRDCLFNDPVMDGKSLLKIWNLNKFTGVIGVFNCQGAGSWPFLDNTVQSDGSFELSGLLSPADIEYFEEVSGVSWKGDCAVFCFNSGSLSRLSKQESLKVTLRTLQCDVFTVSPIKVYNKKIHFAPIGLIDMYNSGGAVEAIEVSNGSSNCRISIKGRGAGRFGAYSNLKPKFCSVNSKEEGFKFRSEDYFFTIIVPTGTTSWDISIYY</sequence>
<dbReference type="PANTHER" id="PTHR31268:SF26">
    <property type="entry name" value="GALACTINOL--SUCROSE GALACTOSYLTRANSFERASE"/>
    <property type="match status" value="1"/>
</dbReference>
<dbReference type="Pfam" id="PF05691">
    <property type="entry name" value="Raffinose_syn"/>
    <property type="match status" value="1"/>
</dbReference>
<dbReference type="InterPro" id="IPR017853">
    <property type="entry name" value="GH"/>
</dbReference>
<evidence type="ECO:0000313" key="3">
    <source>
        <dbReference type="EMBL" id="MPA52180.1"/>
    </source>
</evidence>
<reference evidence="3" key="1">
    <citation type="submission" date="2019-08" db="EMBL/GenBank/DDBJ databases">
        <title>Reference gene set and small RNA set construction with multiple tissues from Davidia involucrata Baill.</title>
        <authorList>
            <person name="Yang H."/>
            <person name="Zhou C."/>
            <person name="Li G."/>
            <person name="Wang J."/>
            <person name="Gao P."/>
            <person name="Wang M."/>
            <person name="Wang R."/>
            <person name="Zhao Y."/>
        </authorList>
    </citation>
    <scope>NUCLEOTIDE SEQUENCE</scope>
    <source>
        <tissue evidence="3">Mixed with DoveR01_LX</tissue>
    </source>
</reference>
<dbReference type="EMBL" id="GHES01021621">
    <property type="protein sequence ID" value="MPA52180.1"/>
    <property type="molecule type" value="Transcribed_RNA"/>
</dbReference>
<gene>
    <name evidence="3" type="ORF">Din_021621</name>
</gene>
<evidence type="ECO:0000256" key="2">
    <source>
        <dbReference type="ARBA" id="ARBA00023277"/>
    </source>
</evidence>
<evidence type="ECO:0008006" key="4">
    <source>
        <dbReference type="Google" id="ProtNLM"/>
    </source>
</evidence>
<comment type="similarity">
    <text evidence="1">Belongs to the glycosyl hydrolases 36 family.</text>
</comment>
<keyword evidence="2" id="KW-0119">Carbohydrate metabolism</keyword>
<dbReference type="SUPFAM" id="SSF51445">
    <property type="entry name" value="(Trans)glycosidases"/>
    <property type="match status" value="1"/>
</dbReference>
<name>A0A5B7A5Y3_DAVIN</name>
<protein>
    <recommendedName>
        <fullName evidence="4">Galactinol--sucrose galactosyltransferase</fullName>
    </recommendedName>
</protein>
<proteinExistence type="inferred from homology"/>
<dbReference type="InterPro" id="IPR008811">
    <property type="entry name" value="Glycosyl_hydrolases_36"/>
</dbReference>
<evidence type="ECO:0000256" key="1">
    <source>
        <dbReference type="ARBA" id="ARBA00007240"/>
    </source>
</evidence>
<dbReference type="AlphaFoldDB" id="A0A5B7A5Y3"/>
<accession>A0A5B7A5Y3</accession>
<organism evidence="3">
    <name type="scientific">Davidia involucrata</name>
    <name type="common">Dove tree</name>
    <dbReference type="NCBI Taxonomy" id="16924"/>
    <lineage>
        <taxon>Eukaryota</taxon>
        <taxon>Viridiplantae</taxon>
        <taxon>Streptophyta</taxon>
        <taxon>Embryophyta</taxon>
        <taxon>Tracheophyta</taxon>
        <taxon>Spermatophyta</taxon>
        <taxon>Magnoliopsida</taxon>
        <taxon>eudicotyledons</taxon>
        <taxon>Gunneridae</taxon>
        <taxon>Pentapetalae</taxon>
        <taxon>asterids</taxon>
        <taxon>Cornales</taxon>
        <taxon>Nyssaceae</taxon>
        <taxon>Davidia</taxon>
    </lineage>
</organism>